<accession>A0A2T1LS94</accession>
<organism evidence="1 2">
    <name type="scientific">Aphanothece hegewaldii CCALA 016</name>
    <dbReference type="NCBI Taxonomy" id="2107694"/>
    <lineage>
        <taxon>Bacteria</taxon>
        <taxon>Bacillati</taxon>
        <taxon>Cyanobacteriota</taxon>
        <taxon>Cyanophyceae</taxon>
        <taxon>Oscillatoriophycideae</taxon>
        <taxon>Chroococcales</taxon>
        <taxon>Aphanothecaceae</taxon>
        <taxon>Aphanothece</taxon>
    </lineage>
</organism>
<gene>
    <name evidence="1" type="ORF">C7H19_21515</name>
</gene>
<dbReference type="Proteomes" id="UP000239001">
    <property type="component" value="Unassembled WGS sequence"/>
</dbReference>
<comment type="caution">
    <text evidence="1">The sequence shown here is derived from an EMBL/GenBank/DDBJ whole genome shotgun (WGS) entry which is preliminary data.</text>
</comment>
<keyword evidence="1" id="KW-0378">Hydrolase</keyword>
<proteinExistence type="predicted"/>
<sequence>MLQTFWAVIKNSKIELVDLVIAFLKLNSIGFGKQTPTVWNDITLSGLNNAYDENEPEYSLESIKEFNPEYEGK</sequence>
<dbReference type="EMBL" id="PXOH01000037">
    <property type="protein sequence ID" value="PSF32477.1"/>
    <property type="molecule type" value="Genomic_DNA"/>
</dbReference>
<dbReference type="OrthoDB" id="495499at2"/>
<protein>
    <submittedName>
        <fullName evidence="1">Glycosyl hydrolase family 31</fullName>
    </submittedName>
</protein>
<evidence type="ECO:0000313" key="1">
    <source>
        <dbReference type="EMBL" id="PSF32477.1"/>
    </source>
</evidence>
<dbReference type="AlphaFoldDB" id="A0A2T1LS94"/>
<dbReference type="GO" id="GO:0016787">
    <property type="term" value="F:hydrolase activity"/>
    <property type="evidence" value="ECO:0007669"/>
    <property type="project" value="UniProtKB-KW"/>
</dbReference>
<dbReference type="RefSeq" id="WP_106458974.1">
    <property type="nucleotide sequence ID" value="NZ_PXOH01000037.1"/>
</dbReference>
<keyword evidence="2" id="KW-1185">Reference proteome</keyword>
<reference evidence="1 2" key="1">
    <citation type="submission" date="2018-03" db="EMBL/GenBank/DDBJ databases">
        <title>The ancient ancestry and fast evolution of plastids.</title>
        <authorList>
            <person name="Moore K.R."/>
            <person name="Magnabosco C."/>
            <person name="Momper L."/>
            <person name="Gold D.A."/>
            <person name="Bosak T."/>
            <person name="Fournier G.P."/>
        </authorList>
    </citation>
    <scope>NUCLEOTIDE SEQUENCE [LARGE SCALE GENOMIC DNA]</scope>
    <source>
        <strain evidence="1 2">CCALA 016</strain>
    </source>
</reference>
<reference evidence="1 2" key="2">
    <citation type="submission" date="2018-03" db="EMBL/GenBank/DDBJ databases">
        <authorList>
            <person name="Keele B.F."/>
        </authorList>
    </citation>
    <scope>NUCLEOTIDE SEQUENCE [LARGE SCALE GENOMIC DNA]</scope>
    <source>
        <strain evidence="1 2">CCALA 016</strain>
    </source>
</reference>
<evidence type="ECO:0000313" key="2">
    <source>
        <dbReference type="Proteomes" id="UP000239001"/>
    </source>
</evidence>
<name>A0A2T1LS94_9CHRO</name>